<protein>
    <submittedName>
        <fullName evidence="1">Ectoine utilization protein EutA</fullName>
    </submittedName>
</protein>
<dbReference type="PANTHER" id="PTHR40267">
    <property type="entry name" value="BLR3294 PROTEIN"/>
    <property type="match status" value="1"/>
</dbReference>
<proteinExistence type="predicted"/>
<dbReference type="PIRSF" id="PIRSF015736">
    <property type="entry name" value="MI"/>
    <property type="match status" value="1"/>
</dbReference>
<dbReference type="EMBL" id="JBHSGI010000002">
    <property type="protein sequence ID" value="MFC4667296.1"/>
    <property type="molecule type" value="Genomic_DNA"/>
</dbReference>
<dbReference type="InterPro" id="IPR053714">
    <property type="entry name" value="Iso_Racemase_Enz_sf"/>
</dbReference>
<name>A0ABV9KCE8_9RHOB</name>
<reference evidence="2" key="1">
    <citation type="journal article" date="2019" name="Int. J. Syst. Evol. Microbiol.">
        <title>The Global Catalogue of Microorganisms (GCM) 10K type strain sequencing project: providing services to taxonomists for standard genome sequencing and annotation.</title>
        <authorList>
            <consortium name="The Broad Institute Genomics Platform"/>
            <consortium name="The Broad Institute Genome Sequencing Center for Infectious Disease"/>
            <person name="Wu L."/>
            <person name="Ma J."/>
        </authorList>
    </citation>
    <scope>NUCLEOTIDE SEQUENCE [LARGE SCALE GENOMIC DNA]</scope>
    <source>
        <strain evidence="2">CGMCC 4.7283</strain>
    </source>
</reference>
<dbReference type="Proteomes" id="UP001595973">
    <property type="component" value="Unassembled WGS sequence"/>
</dbReference>
<dbReference type="RefSeq" id="WP_380715358.1">
    <property type="nucleotide sequence ID" value="NZ_JBHSGI010000002.1"/>
</dbReference>
<comment type="caution">
    <text evidence="1">The sequence shown here is derived from an EMBL/GenBank/DDBJ whole genome shotgun (WGS) entry which is preliminary data.</text>
</comment>
<sequence length="264" mass="28032">MTEDFVDVGVLPCTLDGGVAARAAIGLVVLGIDQTMELEFRRLMPLDGVGLYATRVFCDNEITPETLRAIGPRIAPGTELIMPGQHLDVVAFGCTSATMTLGEEAVFAEIRKVRPGIACTTPITAAFAAFQAMGARRIGVLTPYAPEVNAIVRQYLDSHGVKVAAFGTWNKVLDPEAARISLDSVEEGVARLAAATPLDAVFVSCTSIRLSERIEQIERRAGLPVTSSDHAMAWHCLRLAGVNDTVPGAGRLFDLTLEGARAAA</sequence>
<dbReference type="Gene3D" id="3.40.50.12500">
    <property type="match status" value="1"/>
</dbReference>
<organism evidence="1 2">
    <name type="scientific">Seohaeicola nanhaiensis</name>
    <dbReference type="NCBI Taxonomy" id="1387282"/>
    <lineage>
        <taxon>Bacteria</taxon>
        <taxon>Pseudomonadati</taxon>
        <taxon>Pseudomonadota</taxon>
        <taxon>Alphaproteobacteria</taxon>
        <taxon>Rhodobacterales</taxon>
        <taxon>Roseobacteraceae</taxon>
        <taxon>Seohaeicola</taxon>
    </lineage>
</organism>
<keyword evidence="2" id="KW-1185">Reference proteome</keyword>
<accession>A0ABV9KCE8</accession>
<dbReference type="PANTHER" id="PTHR40267:SF1">
    <property type="entry name" value="BLR3294 PROTEIN"/>
    <property type="match status" value="1"/>
</dbReference>
<dbReference type="Pfam" id="PF17645">
    <property type="entry name" value="Amdase"/>
    <property type="match status" value="1"/>
</dbReference>
<evidence type="ECO:0000313" key="2">
    <source>
        <dbReference type="Proteomes" id="UP001595973"/>
    </source>
</evidence>
<gene>
    <name evidence="1" type="ORF">ACFO5X_01910</name>
</gene>
<dbReference type="InterPro" id="IPR026286">
    <property type="entry name" value="MaiA/AMDase"/>
</dbReference>
<evidence type="ECO:0000313" key="1">
    <source>
        <dbReference type="EMBL" id="MFC4667296.1"/>
    </source>
</evidence>